<dbReference type="EMBL" id="JAVRHK010000007">
    <property type="protein sequence ID" value="MDT0677055.1"/>
    <property type="molecule type" value="Genomic_DNA"/>
</dbReference>
<evidence type="ECO:0000256" key="1">
    <source>
        <dbReference type="ARBA" id="ARBA00022801"/>
    </source>
</evidence>
<protein>
    <submittedName>
        <fullName evidence="4">Alpha/beta hydrolase</fullName>
        <ecNumber evidence="4">3.-.-.-</ecNumber>
    </submittedName>
</protein>
<dbReference type="GO" id="GO:0016787">
    <property type="term" value="F:hydrolase activity"/>
    <property type="evidence" value="ECO:0007669"/>
    <property type="project" value="UniProtKB-KW"/>
</dbReference>
<feature type="domain" description="BD-FAE-like" evidence="3">
    <location>
        <begin position="47"/>
        <end position="183"/>
    </location>
</feature>
<name>A0ABU3D693_9FLAO</name>
<reference evidence="4 5" key="1">
    <citation type="submission" date="2023-09" db="EMBL/GenBank/DDBJ databases">
        <authorList>
            <person name="Rey-Velasco X."/>
        </authorList>
    </citation>
    <scope>NUCLEOTIDE SEQUENCE [LARGE SCALE GENOMIC DNA]</scope>
    <source>
        <strain evidence="4 5">F117</strain>
    </source>
</reference>
<feature type="chain" id="PRO_5045213405" evidence="2">
    <location>
        <begin position="19"/>
        <end position="298"/>
    </location>
</feature>
<accession>A0ABU3D693</accession>
<evidence type="ECO:0000313" key="4">
    <source>
        <dbReference type="EMBL" id="MDT0677055.1"/>
    </source>
</evidence>
<proteinExistence type="predicted"/>
<keyword evidence="5" id="KW-1185">Reference proteome</keyword>
<comment type="caution">
    <text evidence="4">The sequence shown here is derived from an EMBL/GenBank/DDBJ whole genome shotgun (WGS) entry which is preliminary data.</text>
</comment>
<evidence type="ECO:0000313" key="5">
    <source>
        <dbReference type="Proteomes" id="UP001262582"/>
    </source>
</evidence>
<sequence>MKKIFLLLFLLLTLSSYSQNRYLDNLFENDKAVTRTYAHKDGKELTLDIYEPKKDTASLRPAIIFMHGGGFSGGSPKNEGEVTFAKMAAKKGYVAIQISYRLTRKGQSFGCDYQASGKIETFRKAADDFLDAVDYIVAHNKEFRIDTSKIIVGGSSAGAEAVLNAVYNRSLLFSNSTRKFNNFAVVFSLAGAILDSRYINENNVVPAILFHGTADKLVPYATAPHHFCSAEDPGYLILDGSRTIADMLKELNSAYQIYTFQGAGHEISGMPIKQLPQVFQFLKEVGIDQKVIQAEINL</sequence>
<keyword evidence="1 4" id="KW-0378">Hydrolase</keyword>
<dbReference type="InterPro" id="IPR049492">
    <property type="entry name" value="BD-FAE-like_dom"/>
</dbReference>
<dbReference type="Proteomes" id="UP001262582">
    <property type="component" value="Unassembled WGS sequence"/>
</dbReference>
<keyword evidence="2" id="KW-0732">Signal</keyword>
<evidence type="ECO:0000259" key="3">
    <source>
        <dbReference type="Pfam" id="PF20434"/>
    </source>
</evidence>
<organism evidence="4 5">
    <name type="scientific">Autumnicola musiva</name>
    <dbReference type="NCBI Taxonomy" id="3075589"/>
    <lineage>
        <taxon>Bacteria</taxon>
        <taxon>Pseudomonadati</taxon>
        <taxon>Bacteroidota</taxon>
        <taxon>Flavobacteriia</taxon>
        <taxon>Flavobacteriales</taxon>
        <taxon>Flavobacteriaceae</taxon>
        <taxon>Autumnicola</taxon>
    </lineage>
</organism>
<feature type="signal peptide" evidence="2">
    <location>
        <begin position="1"/>
        <end position="18"/>
    </location>
</feature>
<dbReference type="Gene3D" id="3.40.50.1820">
    <property type="entry name" value="alpha/beta hydrolase"/>
    <property type="match status" value="1"/>
</dbReference>
<dbReference type="EC" id="3.-.-.-" evidence="4"/>
<gene>
    <name evidence="4" type="ORF">RM539_10725</name>
</gene>
<dbReference type="RefSeq" id="WP_311503396.1">
    <property type="nucleotide sequence ID" value="NZ_JAVRHK010000007.1"/>
</dbReference>
<dbReference type="InterPro" id="IPR029058">
    <property type="entry name" value="AB_hydrolase_fold"/>
</dbReference>
<dbReference type="InterPro" id="IPR050300">
    <property type="entry name" value="GDXG_lipolytic_enzyme"/>
</dbReference>
<evidence type="ECO:0000256" key="2">
    <source>
        <dbReference type="SAM" id="SignalP"/>
    </source>
</evidence>
<dbReference type="Pfam" id="PF20434">
    <property type="entry name" value="BD-FAE"/>
    <property type="match status" value="1"/>
</dbReference>
<dbReference type="PANTHER" id="PTHR48081">
    <property type="entry name" value="AB HYDROLASE SUPERFAMILY PROTEIN C4A8.06C"/>
    <property type="match status" value="1"/>
</dbReference>
<dbReference type="SUPFAM" id="SSF53474">
    <property type="entry name" value="alpha/beta-Hydrolases"/>
    <property type="match status" value="1"/>
</dbReference>